<feature type="transmembrane region" description="Helical" evidence="1">
    <location>
        <begin position="191"/>
        <end position="212"/>
    </location>
</feature>
<dbReference type="InterPro" id="IPR014470">
    <property type="entry name" value="UCP01500"/>
</dbReference>
<name>A0AAP2YWV5_9EURY</name>
<dbReference type="EMBL" id="JAOPKA010000002">
    <property type="protein sequence ID" value="MCU4740821.1"/>
    <property type="molecule type" value="Genomic_DNA"/>
</dbReference>
<organism evidence="2 3">
    <name type="scientific">Natronoglomus mannanivorans</name>
    <dbReference type="NCBI Taxonomy" id="2979990"/>
    <lineage>
        <taxon>Archaea</taxon>
        <taxon>Methanobacteriati</taxon>
        <taxon>Methanobacteriota</taxon>
        <taxon>Stenosarchaea group</taxon>
        <taxon>Halobacteria</taxon>
        <taxon>Halobacteriales</taxon>
        <taxon>Natrialbaceae</taxon>
        <taxon>Natronoglomus</taxon>
    </lineage>
</organism>
<dbReference type="AlphaFoldDB" id="A0AAP2YWV5"/>
<gene>
    <name evidence="2" type="ORF">OB960_05330</name>
</gene>
<keyword evidence="1" id="KW-0812">Transmembrane</keyword>
<keyword evidence="1" id="KW-0472">Membrane</keyword>
<comment type="caution">
    <text evidence="2">The sequence shown here is derived from an EMBL/GenBank/DDBJ whole genome shotgun (WGS) entry which is preliminary data.</text>
</comment>
<feature type="transmembrane region" description="Helical" evidence="1">
    <location>
        <begin position="77"/>
        <end position="95"/>
    </location>
</feature>
<evidence type="ECO:0000256" key="1">
    <source>
        <dbReference type="SAM" id="Phobius"/>
    </source>
</evidence>
<dbReference type="RefSeq" id="WP_338002659.1">
    <property type="nucleotide sequence ID" value="NZ_JAOPKA010000002.1"/>
</dbReference>
<feature type="transmembrane region" description="Helical" evidence="1">
    <location>
        <begin position="158"/>
        <end position="179"/>
    </location>
</feature>
<evidence type="ECO:0000313" key="3">
    <source>
        <dbReference type="Proteomes" id="UP001321018"/>
    </source>
</evidence>
<protein>
    <submittedName>
        <fullName evidence="2">DUF2270 domain-containing protein</fullName>
    </submittedName>
</protein>
<dbReference type="Proteomes" id="UP001321018">
    <property type="component" value="Unassembled WGS sequence"/>
</dbReference>
<keyword evidence="1" id="KW-1133">Transmembrane helix</keyword>
<evidence type="ECO:0000313" key="2">
    <source>
        <dbReference type="EMBL" id="MCU4740821.1"/>
    </source>
</evidence>
<dbReference type="PIRSF" id="PIRSF015000">
    <property type="entry name" value="UCP01500"/>
    <property type="match status" value="1"/>
</dbReference>
<dbReference type="Pfam" id="PF10028">
    <property type="entry name" value="DUF2270"/>
    <property type="match status" value="1"/>
</dbReference>
<sequence length="245" mass="27561">MSQGDEEFDPTSEDAREIGRRAATDPDDFLSLLPHFYRGEVSQMNAAQDRIDRTTDWAIALMGALLSVVFSSPEMPAYLLLVGLVALCTFLAFEVRRYRFYDLWRSRVRLMQEDVFANAFDPVGPEHDDWREEMSDDLRYPTFKVSTLEALSRRLRRVYGLLLTVVGVAWVCKVTLFTPETNWQEAAELPGIPGVAVAGALALFFASAVVLAHMPADRRAKGEIYGVRPGEWKDEADASDDSDET</sequence>
<accession>A0AAP2YWV5</accession>
<reference evidence="2" key="1">
    <citation type="submission" date="2022-09" db="EMBL/GenBank/DDBJ databases">
        <title>Enrichment on poylsaccharides allowed isolation of novel metabolic and taxonomic groups of Haloarchaea.</title>
        <authorList>
            <person name="Sorokin D.Y."/>
            <person name="Elcheninov A.G."/>
            <person name="Khizhniak T.V."/>
            <person name="Kolganova T.V."/>
            <person name="Kublanov I.V."/>
        </authorList>
    </citation>
    <scope>NUCLEOTIDE SEQUENCE</scope>
    <source>
        <strain evidence="2">AArc-xg1-1</strain>
    </source>
</reference>
<proteinExistence type="predicted"/>